<dbReference type="PANTHER" id="PTHR31683">
    <property type="entry name" value="PECTATE LYASE 18-RELATED"/>
    <property type="match status" value="1"/>
</dbReference>
<feature type="compositionally biased region" description="Basic residues" evidence="9">
    <location>
        <begin position="1"/>
        <end position="15"/>
    </location>
</feature>
<comment type="caution">
    <text evidence="11">The sequence shown here is derived from an EMBL/GenBank/DDBJ whole genome shotgun (WGS) entry which is preliminary data.</text>
</comment>
<keyword evidence="12" id="KW-1185">Reference proteome</keyword>
<evidence type="ECO:0000256" key="5">
    <source>
        <dbReference type="ARBA" id="ARBA00022729"/>
    </source>
</evidence>
<dbReference type="PRINTS" id="PR00807">
    <property type="entry name" value="AMBALLERGEN"/>
</dbReference>
<evidence type="ECO:0000313" key="11">
    <source>
        <dbReference type="EMBL" id="PWA80882.1"/>
    </source>
</evidence>
<keyword evidence="7 8" id="KW-0456">Lyase</keyword>
<dbReference type="Gene3D" id="2.160.20.10">
    <property type="entry name" value="Single-stranded right-handed beta-helix, Pectin lyase-like"/>
    <property type="match status" value="3"/>
</dbReference>
<reference evidence="11 12" key="1">
    <citation type="journal article" date="2018" name="Mol. Plant">
        <title>The genome of Artemisia annua provides insight into the evolution of Asteraceae family and artemisinin biosynthesis.</title>
        <authorList>
            <person name="Shen Q."/>
            <person name="Zhang L."/>
            <person name="Liao Z."/>
            <person name="Wang S."/>
            <person name="Yan T."/>
            <person name="Shi P."/>
            <person name="Liu M."/>
            <person name="Fu X."/>
            <person name="Pan Q."/>
            <person name="Wang Y."/>
            <person name="Lv Z."/>
            <person name="Lu X."/>
            <person name="Zhang F."/>
            <person name="Jiang W."/>
            <person name="Ma Y."/>
            <person name="Chen M."/>
            <person name="Hao X."/>
            <person name="Li L."/>
            <person name="Tang Y."/>
            <person name="Lv G."/>
            <person name="Zhou Y."/>
            <person name="Sun X."/>
            <person name="Brodelius P.E."/>
            <person name="Rose J.K.C."/>
            <person name="Tang K."/>
        </authorList>
    </citation>
    <scope>NUCLEOTIDE SEQUENCE [LARGE SCALE GENOMIC DNA]</scope>
    <source>
        <strain evidence="12">cv. Huhao1</strain>
        <tissue evidence="11">Leaf</tissue>
    </source>
</reference>
<proteinExistence type="inferred from homology"/>
<evidence type="ECO:0000256" key="8">
    <source>
        <dbReference type="RuleBase" id="RU361123"/>
    </source>
</evidence>
<comment type="pathway">
    <text evidence="2 8">Glycan metabolism; pectin degradation; 2-dehydro-3-deoxy-D-gluconate from pectin: step 2/5.</text>
</comment>
<keyword evidence="5" id="KW-0732">Signal</keyword>
<dbReference type="SUPFAM" id="SSF51735">
    <property type="entry name" value="NAD(P)-binding Rossmann-fold domains"/>
    <property type="match status" value="2"/>
</dbReference>
<name>A0A2U1P559_ARTAN</name>
<comment type="similarity">
    <text evidence="8">Belongs to the polysaccharide lyase 1 family.</text>
</comment>
<dbReference type="SUPFAM" id="SSF51126">
    <property type="entry name" value="Pectin lyase-like"/>
    <property type="match status" value="2"/>
</dbReference>
<dbReference type="InterPro" id="IPR006626">
    <property type="entry name" value="PbH1"/>
</dbReference>
<dbReference type="Proteomes" id="UP000245207">
    <property type="component" value="Unassembled WGS sequence"/>
</dbReference>
<dbReference type="GO" id="GO:0046872">
    <property type="term" value="F:metal ion binding"/>
    <property type="evidence" value="ECO:0007669"/>
    <property type="project" value="UniProtKB-KW"/>
</dbReference>
<accession>A0A2U1P559</accession>
<dbReference type="SMART" id="SM00710">
    <property type="entry name" value="PbH1"/>
    <property type="match status" value="4"/>
</dbReference>
<evidence type="ECO:0000256" key="2">
    <source>
        <dbReference type="ARBA" id="ARBA00005220"/>
    </source>
</evidence>
<keyword evidence="4 8" id="KW-0479">Metal-binding</keyword>
<dbReference type="GO" id="GO:0030570">
    <property type="term" value="F:pectate lyase activity"/>
    <property type="evidence" value="ECO:0007669"/>
    <property type="project" value="UniProtKB-EC"/>
</dbReference>
<dbReference type="InterPro" id="IPR001509">
    <property type="entry name" value="Epimerase_deHydtase"/>
</dbReference>
<dbReference type="UniPathway" id="UPA00545">
    <property type="reaction ID" value="UER00824"/>
</dbReference>
<evidence type="ECO:0000259" key="10">
    <source>
        <dbReference type="SMART" id="SM00656"/>
    </source>
</evidence>
<feature type="region of interest" description="Disordered" evidence="9">
    <location>
        <begin position="1"/>
        <end position="42"/>
    </location>
</feature>
<dbReference type="InterPro" id="IPR012334">
    <property type="entry name" value="Pectin_lyas_fold"/>
</dbReference>
<feature type="domain" description="Pectate lyase" evidence="10">
    <location>
        <begin position="88"/>
        <end position="259"/>
    </location>
</feature>
<evidence type="ECO:0000313" key="12">
    <source>
        <dbReference type="Proteomes" id="UP000245207"/>
    </source>
</evidence>
<comment type="cofactor">
    <cofactor evidence="8">
        <name>Ca(2+)</name>
        <dbReference type="ChEBI" id="CHEBI:29108"/>
    </cofactor>
    <text evidence="8">Binds 1 Ca(2+) ion. Required for its activity.</text>
</comment>
<dbReference type="PANTHER" id="PTHR31683:SF113">
    <property type="entry name" value="PECTATE LYASE"/>
    <property type="match status" value="1"/>
</dbReference>
<evidence type="ECO:0000256" key="3">
    <source>
        <dbReference type="ARBA" id="ARBA00012272"/>
    </source>
</evidence>
<dbReference type="Pfam" id="PF01370">
    <property type="entry name" value="Epimerase"/>
    <property type="match status" value="2"/>
</dbReference>
<dbReference type="EMBL" id="PKPP01001661">
    <property type="protein sequence ID" value="PWA80882.1"/>
    <property type="molecule type" value="Genomic_DNA"/>
</dbReference>
<dbReference type="InterPro" id="IPR045032">
    <property type="entry name" value="PEL"/>
</dbReference>
<dbReference type="GO" id="GO:0045490">
    <property type="term" value="P:pectin catabolic process"/>
    <property type="evidence" value="ECO:0007669"/>
    <property type="project" value="UniProtKB-UniPathway"/>
</dbReference>
<protein>
    <recommendedName>
        <fullName evidence="3 8">Pectate lyase</fullName>
        <ecNumber evidence="3 8">4.2.2.2</ecNumber>
    </recommendedName>
</protein>
<gene>
    <name evidence="11" type="ORF">CTI12_AA193330</name>
</gene>
<sequence>MGNHNSTKHHNRRNRWNTETPPLQQPNYNTYNRPPPPTSDQTNTMVPYAHVDSSLKALAGQAEGFGRHAVGGFHGEIFCVTSLADDGPGSLRDACRKKEPLWIVFEVSGTIELSSYLNVSSYKTIDGRGGRGHDVDGIQIKPNSKHIWIDRCSLQDYDDGLIDITRQSTDITISRCHFFNHDKTMLIGADPSHHGDRCMRVTIHHCFFDGTRQRHPRVRFAKVHLYNNYTRNWGIYAVCASVESQIYSQCNIYEAGQKKVAFKYLTEKAGDKEEACSGCIISEGDLFMTGTQPGLLEPTAASSLFHPRQHYERWTVEPASKELKDIIQHCTGWQNVPRPPGIAVAPVAPVVPYSNVDSSLRALAGQAEGFGRHAVGGLHGELFHVTSLLDDGPGSLRAACRKKEPLWIVFEVSGTIKLSSYLNVSSYKTIDGRGQRVKLTGKGLRLKECEHVIICNLEFEGGRGPDVDAIQIKPNSTHIWIDRCSLQDYDDGLIDITRESTNITISRCHFSNHDKTILIGGDPSNHGDRCMCVTIHHCFFDGTKQRHPRVRFAKVHLYNNYTRNWAIYAVCASVESQIYSQSNIYEAGQKKVAFKYLTEKAGDRDEACSGCIISEGDLFMTGTQSGLLEPTAAGSLFHPLQHYERWTVEPATKELKQIIQHCTGWQNVPRPPGGSGFVGSHLVDKLMERGDEVIVIDNFFTGRKENVAHHLDNPRIPVGIGRKRMRVVVTGGSGFVGSHLVDKLMERGDEVIVIDNFFTGRKENVAHHLDNPSCYDEGKRTAETLTMDYHRGAGIEVRIARIFNTYGPRMCLDDGRVVSNFVSQVDGLMALMEGEHIGPFNLGNPGEFTMLELAQVVKETIDSSATIEFGENTADDPQKRKPDISKAKQLLNWEPKVPLREGLPKMASDFRNRILIEDEGKGNQLGDLEHKYV</sequence>
<dbReference type="InterPro" id="IPR011050">
    <property type="entry name" value="Pectin_lyase_fold/virulence"/>
</dbReference>
<evidence type="ECO:0000256" key="6">
    <source>
        <dbReference type="ARBA" id="ARBA00022837"/>
    </source>
</evidence>
<comment type="catalytic activity">
    <reaction evidence="1 8">
        <text>Eliminative cleavage of (1-&gt;4)-alpha-D-galacturonan to give oligosaccharides with 4-deoxy-alpha-D-galact-4-enuronosyl groups at their non-reducing ends.</text>
        <dbReference type="EC" id="4.2.2.2"/>
    </reaction>
</comment>
<keyword evidence="6 8" id="KW-0106">Calcium</keyword>
<dbReference type="InterPro" id="IPR002022">
    <property type="entry name" value="Pec_lyase"/>
</dbReference>
<dbReference type="EC" id="4.2.2.2" evidence="3 8"/>
<dbReference type="Pfam" id="PF00544">
    <property type="entry name" value="Pectate_lyase_4"/>
    <property type="match status" value="2"/>
</dbReference>
<dbReference type="STRING" id="35608.A0A2U1P559"/>
<dbReference type="AlphaFoldDB" id="A0A2U1P559"/>
<dbReference type="OrthoDB" id="1637350at2759"/>
<dbReference type="InterPro" id="IPR036291">
    <property type="entry name" value="NAD(P)-bd_dom_sf"/>
</dbReference>
<evidence type="ECO:0000256" key="9">
    <source>
        <dbReference type="SAM" id="MobiDB-lite"/>
    </source>
</evidence>
<dbReference type="InterPro" id="IPR018082">
    <property type="entry name" value="AmbAllergen"/>
</dbReference>
<dbReference type="Gene3D" id="3.40.50.720">
    <property type="entry name" value="NAD(P)-binding Rossmann-like Domain"/>
    <property type="match status" value="3"/>
</dbReference>
<evidence type="ECO:0000256" key="1">
    <source>
        <dbReference type="ARBA" id="ARBA00000695"/>
    </source>
</evidence>
<organism evidence="11 12">
    <name type="scientific">Artemisia annua</name>
    <name type="common">Sweet wormwood</name>
    <dbReference type="NCBI Taxonomy" id="35608"/>
    <lineage>
        <taxon>Eukaryota</taxon>
        <taxon>Viridiplantae</taxon>
        <taxon>Streptophyta</taxon>
        <taxon>Embryophyta</taxon>
        <taxon>Tracheophyta</taxon>
        <taxon>Spermatophyta</taxon>
        <taxon>Magnoliopsida</taxon>
        <taxon>eudicotyledons</taxon>
        <taxon>Gunneridae</taxon>
        <taxon>Pentapetalae</taxon>
        <taxon>asterids</taxon>
        <taxon>campanulids</taxon>
        <taxon>Asterales</taxon>
        <taxon>Asteraceae</taxon>
        <taxon>Asteroideae</taxon>
        <taxon>Anthemideae</taxon>
        <taxon>Artemisiinae</taxon>
        <taxon>Artemisia</taxon>
    </lineage>
</organism>
<dbReference type="SMART" id="SM00656">
    <property type="entry name" value="Amb_all"/>
    <property type="match status" value="2"/>
</dbReference>
<evidence type="ECO:0000256" key="7">
    <source>
        <dbReference type="ARBA" id="ARBA00023239"/>
    </source>
</evidence>
<evidence type="ECO:0000256" key="4">
    <source>
        <dbReference type="ARBA" id="ARBA00022723"/>
    </source>
</evidence>
<feature type="domain" description="Pectate lyase" evidence="10">
    <location>
        <begin position="393"/>
        <end position="591"/>
    </location>
</feature>